<keyword evidence="4" id="KW-1185">Reference proteome</keyword>
<dbReference type="GeneID" id="11534646"/>
<dbReference type="InterPro" id="IPR013743">
    <property type="entry name" value="NBP1/CSA1"/>
</dbReference>
<dbReference type="OrthoDB" id="4053251at2759"/>
<feature type="compositionally biased region" description="Basic and acidic residues" evidence="2">
    <location>
        <begin position="367"/>
        <end position="382"/>
    </location>
</feature>
<evidence type="ECO:0000313" key="4">
    <source>
        <dbReference type="Proteomes" id="UP000005666"/>
    </source>
</evidence>
<keyword evidence="1" id="KW-0175">Coiled coil</keyword>
<dbReference type="OMA" id="NDNENMS"/>
<reference evidence="3 4" key="1">
    <citation type="journal article" date="2011" name="Proc. Natl. Acad. Sci. U.S.A.">
        <title>Evolutionary erosion of yeast sex chromosomes by mating-type switching accidents.</title>
        <authorList>
            <person name="Gordon J.L."/>
            <person name="Armisen D."/>
            <person name="Proux-Wera E."/>
            <person name="Oheigeartaigh S.S."/>
            <person name="Byrne K.P."/>
            <person name="Wolfe K.H."/>
        </authorList>
    </citation>
    <scope>NUCLEOTIDE SEQUENCE [LARGE SCALE GENOMIC DNA]</scope>
    <source>
        <strain evidence="4">ATCC 24235 / CBS 4417 / NBRC 1672 / NRRL Y-8282 / UCD 70-5</strain>
    </source>
</reference>
<name>G8BY44_TETPH</name>
<gene>
    <name evidence="3" type="primary">TPHA0I03210</name>
    <name evidence="3" type="ordered locus">TPHA_0I03210</name>
</gene>
<dbReference type="Proteomes" id="UP000005666">
    <property type="component" value="Chromosome 9"/>
</dbReference>
<dbReference type="RefSeq" id="XP_003687256.1">
    <property type="nucleotide sequence ID" value="XM_003687208.1"/>
</dbReference>
<proteinExistence type="predicted"/>
<dbReference type="KEGG" id="tpf:TPHA_0I03210"/>
<protein>
    <submittedName>
        <fullName evidence="3">Uncharacterized protein</fullName>
    </submittedName>
</protein>
<dbReference type="Pfam" id="PF08537">
    <property type="entry name" value="NBP1"/>
    <property type="match status" value="1"/>
</dbReference>
<feature type="compositionally biased region" description="Basic and acidic residues" evidence="2">
    <location>
        <begin position="17"/>
        <end position="27"/>
    </location>
</feature>
<sequence>MLESVQGMARGFFGQDSEDRTPVDGRKHEYGDLEYMKAQRRKRMADRSSSARAHLMREVNGNESGEVLLNTVRNRNRGGVKKSVNGERRKGRMYQEKVEREMLAGRIARNQRNPGTLTKILSAIKTIFSPEAENMGRMKRVSESLDQLLPESNRISDSARCSQMEERRRMRERIGRSEAFKRKLLEKRNDEALLDQLKRGRPSYRQNDDIDRENETIDAEFSSDAKNDISRRDYNRKVKSRNLNIVDDQVFLLQKKVDSLESKLNIVEKELYLSKKKLKFAKEKNSLLESLLDDANIDSEYVKSRRDIKNLQKENLIPEADLPPSPRRTVNPLFTSSPMRKVSGSTKKNEEEVGKPTTSEFYNKYPKIPETEKLKQDIRERSLSPINIDYSKYSSPR</sequence>
<evidence type="ECO:0000313" key="3">
    <source>
        <dbReference type="EMBL" id="CCE64822.1"/>
    </source>
</evidence>
<dbReference type="eggNOG" id="ENOG502RYR8">
    <property type="taxonomic scope" value="Eukaryota"/>
</dbReference>
<evidence type="ECO:0000256" key="2">
    <source>
        <dbReference type="SAM" id="MobiDB-lite"/>
    </source>
</evidence>
<dbReference type="EMBL" id="HE612864">
    <property type="protein sequence ID" value="CCE64822.1"/>
    <property type="molecule type" value="Genomic_DNA"/>
</dbReference>
<feature type="coiled-coil region" evidence="1">
    <location>
        <begin position="250"/>
        <end position="298"/>
    </location>
</feature>
<feature type="region of interest" description="Disordered" evidence="2">
    <location>
        <begin position="318"/>
        <end position="397"/>
    </location>
</feature>
<dbReference type="AlphaFoldDB" id="G8BY44"/>
<organism evidence="3 4">
    <name type="scientific">Tetrapisispora phaffii (strain ATCC 24235 / CBS 4417 / NBRC 1672 / NRRL Y-8282 / UCD 70-5)</name>
    <name type="common">Yeast</name>
    <name type="synonym">Fabospora phaffii</name>
    <dbReference type="NCBI Taxonomy" id="1071381"/>
    <lineage>
        <taxon>Eukaryota</taxon>
        <taxon>Fungi</taxon>
        <taxon>Dikarya</taxon>
        <taxon>Ascomycota</taxon>
        <taxon>Saccharomycotina</taxon>
        <taxon>Saccharomycetes</taxon>
        <taxon>Saccharomycetales</taxon>
        <taxon>Saccharomycetaceae</taxon>
        <taxon>Tetrapisispora</taxon>
    </lineage>
</organism>
<feature type="region of interest" description="Disordered" evidence="2">
    <location>
        <begin position="1"/>
        <end position="27"/>
    </location>
</feature>
<evidence type="ECO:0000256" key="1">
    <source>
        <dbReference type="SAM" id="Coils"/>
    </source>
</evidence>
<feature type="compositionally biased region" description="Polar residues" evidence="2">
    <location>
        <begin position="332"/>
        <end position="346"/>
    </location>
</feature>
<dbReference type="HOGENOM" id="CLU_071874_0_0_1"/>
<accession>G8BY44</accession>